<dbReference type="UniPathway" id="UPA00238"/>
<dbReference type="NCBIfam" id="TIGR01301">
    <property type="entry name" value="GPH_sucrose"/>
    <property type="match status" value="1"/>
</dbReference>
<evidence type="ECO:0008006" key="16">
    <source>
        <dbReference type="Google" id="ProtNLM"/>
    </source>
</evidence>
<evidence type="ECO:0000256" key="11">
    <source>
        <dbReference type="ARBA" id="ARBA00023136"/>
    </source>
</evidence>
<dbReference type="FunFam" id="1.20.1250.20:FF:000182">
    <property type="entry name" value="Sucrose transporter SUC2"/>
    <property type="match status" value="1"/>
</dbReference>
<dbReference type="PANTHER" id="PTHR19432">
    <property type="entry name" value="SUGAR TRANSPORTER"/>
    <property type="match status" value="1"/>
</dbReference>
<feature type="transmembrane region" description="Helical" evidence="13">
    <location>
        <begin position="157"/>
        <end position="178"/>
    </location>
</feature>
<dbReference type="HOGENOM" id="CLU_025234_3_0_1"/>
<dbReference type="InterPro" id="IPR005989">
    <property type="entry name" value="Suc_symporter_pln"/>
</dbReference>
<evidence type="ECO:0000256" key="13">
    <source>
        <dbReference type="SAM" id="Phobius"/>
    </source>
</evidence>
<dbReference type="Pfam" id="PF07690">
    <property type="entry name" value="MFS_1"/>
    <property type="match status" value="1"/>
</dbReference>
<feature type="transmembrane region" description="Helical" evidence="13">
    <location>
        <begin position="461"/>
        <end position="483"/>
    </location>
</feature>
<feature type="transmembrane region" description="Helical" evidence="13">
    <location>
        <begin position="612"/>
        <end position="631"/>
    </location>
</feature>
<dbReference type="GO" id="GO:0005985">
    <property type="term" value="P:sucrose metabolic process"/>
    <property type="evidence" value="ECO:0007669"/>
    <property type="project" value="UniProtKB-UniPathway"/>
</dbReference>
<comment type="subunit">
    <text evidence="4">Homodimer.</text>
</comment>
<dbReference type="EnsemblPlants" id="LPERR02G17550.1">
    <property type="protein sequence ID" value="LPERR02G17550.1"/>
    <property type="gene ID" value="LPERR02G17550"/>
</dbReference>
<dbReference type="InterPro" id="IPR036259">
    <property type="entry name" value="MFS_trans_sf"/>
</dbReference>
<accession>A0A0D9VHG8</accession>
<feature type="transmembrane region" description="Helical" evidence="13">
    <location>
        <begin position="117"/>
        <end position="137"/>
    </location>
</feature>
<feature type="compositionally biased region" description="Basic and acidic residues" evidence="12">
    <location>
        <begin position="1"/>
        <end position="11"/>
    </location>
</feature>
<feature type="transmembrane region" description="Helical" evidence="13">
    <location>
        <begin position="561"/>
        <end position="582"/>
    </location>
</feature>
<name>A0A0D9VHG8_9ORYZ</name>
<dbReference type="Gene3D" id="1.20.1250.20">
    <property type="entry name" value="MFS general substrate transporter like domains"/>
    <property type="match status" value="2"/>
</dbReference>
<evidence type="ECO:0000313" key="14">
    <source>
        <dbReference type="EnsemblPlants" id="LPERR02G17550.1"/>
    </source>
</evidence>
<evidence type="ECO:0000256" key="10">
    <source>
        <dbReference type="ARBA" id="ARBA00022989"/>
    </source>
</evidence>
<keyword evidence="10 13" id="KW-1133">Transmembrane helix</keyword>
<feature type="transmembrane region" description="Helical" evidence="13">
    <location>
        <begin position="495"/>
        <end position="515"/>
    </location>
</feature>
<keyword evidence="15" id="KW-1185">Reference proteome</keyword>
<evidence type="ECO:0000256" key="2">
    <source>
        <dbReference type="ARBA" id="ARBA00004914"/>
    </source>
</evidence>
<evidence type="ECO:0000256" key="12">
    <source>
        <dbReference type="SAM" id="MobiDB-lite"/>
    </source>
</evidence>
<keyword evidence="8 13" id="KW-0812">Transmembrane</keyword>
<dbReference type="FunFam" id="1.20.1250.20:FF:000366">
    <property type="entry name" value="Sucrose transport protein SUT5"/>
    <property type="match status" value="1"/>
</dbReference>
<evidence type="ECO:0000256" key="4">
    <source>
        <dbReference type="ARBA" id="ARBA00011738"/>
    </source>
</evidence>
<dbReference type="GO" id="GO:0008506">
    <property type="term" value="F:sucrose:proton symporter activity"/>
    <property type="evidence" value="ECO:0007669"/>
    <property type="project" value="EnsemblPlants"/>
</dbReference>
<feature type="transmembrane region" description="Helical" evidence="13">
    <location>
        <begin position="643"/>
        <end position="666"/>
    </location>
</feature>
<dbReference type="CDD" id="cd17313">
    <property type="entry name" value="MFS_SLC45_SUC"/>
    <property type="match status" value="1"/>
</dbReference>
<evidence type="ECO:0000256" key="9">
    <source>
        <dbReference type="ARBA" id="ARBA00022847"/>
    </source>
</evidence>
<feature type="transmembrane region" description="Helical" evidence="13">
    <location>
        <begin position="45"/>
        <end position="62"/>
    </location>
</feature>
<reference evidence="14" key="3">
    <citation type="submission" date="2015-04" db="UniProtKB">
        <authorList>
            <consortium name="EnsemblPlants"/>
        </authorList>
    </citation>
    <scope>IDENTIFICATION</scope>
</reference>
<dbReference type="AlphaFoldDB" id="A0A0D9VHG8"/>
<dbReference type="GO" id="GO:0042950">
    <property type="term" value="F:salicin transmembrane transporter activity"/>
    <property type="evidence" value="ECO:0007669"/>
    <property type="project" value="EnsemblPlants"/>
</dbReference>
<feature type="transmembrane region" description="Helical" evidence="13">
    <location>
        <begin position="245"/>
        <end position="264"/>
    </location>
</feature>
<keyword evidence="7" id="KW-0762">Sugar transport</keyword>
<feature type="transmembrane region" description="Helical" evidence="13">
    <location>
        <begin position="300"/>
        <end position="318"/>
    </location>
</feature>
<feature type="region of interest" description="Disordered" evidence="12">
    <location>
        <begin position="1"/>
        <end position="37"/>
    </location>
</feature>
<keyword evidence="9" id="KW-0769">Symport</keyword>
<keyword evidence="5" id="KW-0813">Transport</keyword>
<comment type="similarity">
    <text evidence="3">Belongs to the glycoside-pentoside-hexuronide (GPH) cation symporter transporter (TC 2.A.2.4) family.</text>
</comment>
<evidence type="ECO:0000256" key="3">
    <source>
        <dbReference type="ARBA" id="ARBA00007134"/>
    </source>
</evidence>
<evidence type="ECO:0000256" key="8">
    <source>
        <dbReference type="ARBA" id="ARBA00022692"/>
    </source>
</evidence>
<reference evidence="14 15" key="1">
    <citation type="submission" date="2012-08" db="EMBL/GenBank/DDBJ databases">
        <title>Oryza genome evolution.</title>
        <authorList>
            <person name="Wing R.A."/>
        </authorList>
    </citation>
    <scope>NUCLEOTIDE SEQUENCE</scope>
</reference>
<dbReference type="GO" id="GO:0005886">
    <property type="term" value="C:plasma membrane"/>
    <property type="evidence" value="ECO:0007669"/>
    <property type="project" value="UniProtKB-SubCell"/>
</dbReference>
<reference evidence="15" key="2">
    <citation type="submission" date="2013-12" db="EMBL/GenBank/DDBJ databases">
        <authorList>
            <person name="Yu Y."/>
            <person name="Lee S."/>
            <person name="de Baynast K."/>
            <person name="Wissotski M."/>
            <person name="Liu L."/>
            <person name="Talag J."/>
            <person name="Goicoechea J."/>
            <person name="Angelova A."/>
            <person name="Jetty R."/>
            <person name="Kudrna D."/>
            <person name="Golser W."/>
            <person name="Rivera L."/>
            <person name="Zhang J."/>
            <person name="Wing R."/>
        </authorList>
    </citation>
    <scope>NUCLEOTIDE SEQUENCE</scope>
</reference>
<dbReference type="Proteomes" id="UP000032180">
    <property type="component" value="Chromosome 2"/>
</dbReference>
<dbReference type="SUPFAM" id="SSF103473">
    <property type="entry name" value="MFS general substrate transporter"/>
    <property type="match status" value="1"/>
</dbReference>
<evidence type="ECO:0000256" key="6">
    <source>
        <dbReference type="ARBA" id="ARBA00022475"/>
    </source>
</evidence>
<comment type="subcellular location">
    <subcellularLocation>
        <location evidence="1">Cell membrane</location>
        <topology evidence="1">Multi-pass membrane protein</topology>
    </subcellularLocation>
</comment>
<comment type="pathway">
    <text evidence="2">Glycan biosynthesis; sucrose metabolism.</text>
</comment>
<proteinExistence type="inferred from homology"/>
<evidence type="ECO:0000313" key="15">
    <source>
        <dbReference type="Proteomes" id="UP000032180"/>
    </source>
</evidence>
<feature type="transmembrane region" description="Helical" evidence="13">
    <location>
        <begin position="382"/>
        <end position="405"/>
    </location>
</feature>
<feature type="transmembrane region" description="Helical" evidence="13">
    <location>
        <begin position="82"/>
        <end position="105"/>
    </location>
</feature>
<evidence type="ECO:0000256" key="5">
    <source>
        <dbReference type="ARBA" id="ARBA00022448"/>
    </source>
</evidence>
<keyword evidence="6" id="KW-1003">Cell membrane</keyword>
<organism evidence="14 15">
    <name type="scientific">Leersia perrieri</name>
    <dbReference type="NCBI Taxonomy" id="77586"/>
    <lineage>
        <taxon>Eukaryota</taxon>
        <taxon>Viridiplantae</taxon>
        <taxon>Streptophyta</taxon>
        <taxon>Embryophyta</taxon>
        <taxon>Tracheophyta</taxon>
        <taxon>Spermatophyta</taxon>
        <taxon>Magnoliopsida</taxon>
        <taxon>Liliopsida</taxon>
        <taxon>Poales</taxon>
        <taxon>Poaceae</taxon>
        <taxon>BOP clade</taxon>
        <taxon>Oryzoideae</taxon>
        <taxon>Oryzeae</taxon>
        <taxon>Oryzinae</taxon>
        <taxon>Leersia</taxon>
    </lineage>
</organism>
<dbReference type="PANTHER" id="PTHR19432:SF43">
    <property type="entry name" value="SUCROSE TRANSPORT PROTEIN SUT5"/>
    <property type="match status" value="1"/>
</dbReference>
<dbReference type="eggNOG" id="KOG0637">
    <property type="taxonomic scope" value="Eukaryota"/>
</dbReference>
<dbReference type="GO" id="GO:0042951">
    <property type="term" value="F:arbutin transmembrane transporter activity"/>
    <property type="evidence" value="ECO:0007669"/>
    <property type="project" value="EnsemblPlants"/>
</dbReference>
<dbReference type="GO" id="GO:0005364">
    <property type="term" value="F:maltose:proton symporter activity"/>
    <property type="evidence" value="ECO:0007669"/>
    <property type="project" value="EnsemblPlants"/>
</dbReference>
<protein>
    <recommendedName>
        <fullName evidence="16">Major facilitator superfamily (MFS) profile domain-containing protein</fullName>
    </recommendedName>
</protein>
<dbReference type="InterPro" id="IPR011701">
    <property type="entry name" value="MFS"/>
</dbReference>
<evidence type="ECO:0000256" key="1">
    <source>
        <dbReference type="ARBA" id="ARBA00004651"/>
    </source>
</evidence>
<feature type="transmembrane region" description="Helical" evidence="13">
    <location>
        <begin position="425"/>
        <end position="449"/>
    </location>
</feature>
<sequence length="688" mass="74418">MEEARGDRRDSTAGWTTLPSSLEEKKQQGVGNGDGDAGRKSLRKIVRLFFACMVAGGIQYGWALQLSLLSPYSQTLGISHSYVSLTWICGPIAGFVVQPIVGYYSDRCTMKMGRRRPFILVGCLIICISVMFIGFSADIGRRLGDTKEYCSTYTGPRWAAAIVYIVGFWFLDFANNTVQGPARAMMADLSAGQHGPNVGQSIFSLWMAIGSVLGYLSGANGKWHEWFPWLKTAACCDACANLKGAFFTAVLLIVISMSVTMYLADEIPLDKHDVDTISGGGGGCAVFVDLFKSLKNLPPAMFKVLAVTAITWLSWFPFFQYNTDWMGREIYHGEPQGAGAKAEVYDAGVRAGAMGLLLCSLALGVTSFVIPKLCRRLTSKVVWSISSFFVFALMAVMVIVGMVSMKGYRPSLVAGLTGPDPKLKAVALTVFALIGIPQAVLFSVPWAVASEVTTEEGGGQGLAIGVLNIAIVVPQLVIALTAGPIDGAFNKGNTPAFGIGAAFAFICGVLALIWLPKTRDRFSIAANIWLDKHGVDTISGGGSGCAVFVDLFKSLKNLPPAMFKVLAVTAITWLSWFPFFLYNTDWMGREIYHGEPQVAGAKAEVYDAGVRAGAMGLLLCSLALGVTSFVIPKLCRRLTSKVVWSISNFFVFALMAVMVMVGMVSIPPNVVTLWYVRMQYLKKWILMC</sequence>
<dbReference type="Gramene" id="LPERR02G17550.1">
    <property type="protein sequence ID" value="LPERR02G17550.1"/>
    <property type="gene ID" value="LPERR02G17550"/>
</dbReference>
<keyword evidence="11 13" id="KW-0472">Membrane</keyword>
<evidence type="ECO:0000256" key="7">
    <source>
        <dbReference type="ARBA" id="ARBA00022597"/>
    </source>
</evidence>